<keyword evidence="4 6" id="KW-0289">Folate biosynthesis</keyword>
<dbReference type="InterPro" id="IPR006157">
    <property type="entry name" value="FolB_dom"/>
</dbReference>
<evidence type="ECO:0000256" key="6">
    <source>
        <dbReference type="RuleBase" id="RU362079"/>
    </source>
</evidence>
<evidence type="ECO:0000256" key="3">
    <source>
        <dbReference type="ARBA" id="ARBA00005708"/>
    </source>
</evidence>
<evidence type="ECO:0000313" key="8">
    <source>
        <dbReference type="EMBL" id="RKR75704.1"/>
    </source>
</evidence>
<evidence type="ECO:0000256" key="4">
    <source>
        <dbReference type="ARBA" id="ARBA00022909"/>
    </source>
</evidence>
<dbReference type="OrthoDB" id="3212934at2"/>
<dbReference type="SUPFAM" id="SSF55620">
    <property type="entry name" value="Tetrahydrobiopterin biosynthesis enzymes-like"/>
    <property type="match status" value="1"/>
</dbReference>
<dbReference type="SMART" id="SM00905">
    <property type="entry name" value="FolB"/>
    <property type="match status" value="1"/>
</dbReference>
<dbReference type="Gene3D" id="3.30.1130.10">
    <property type="match status" value="1"/>
</dbReference>
<name>A0A495II97_9MICO</name>
<reference evidence="8 9" key="1">
    <citation type="submission" date="2018-10" db="EMBL/GenBank/DDBJ databases">
        <title>Sequencing the genomes of 1000 actinobacteria strains.</title>
        <authorList>
            <person name="Klenk H.-P."/>
        </authorList>
    </citation>
    <scope>NUCLEOTIDE SEQUENCE [LARGE SCALE GENOMIC DNA]</scope>
    <source>
        <strain evidence="8 9">DSM 17894</strain>
    </source>
</reference>
<protein>
    <recommendedName>
        <fullName evidence="6">7,8-dihydroneopterin aldolase</fullName>
        <ecNumber evidence="6">4.1.2.25</ecNumber>
    </recommendedName>
</protein>
<evidence type="ECO:0000256" key="5">
    <source>
        <dbReference type="ARBA" id="ARBA00023239"/>
    </source>
</evidence>
<dbReference type="PANTHER" id="PTHR42844:SF1">
    <property type="entry name" value="DIHYDRONEOPTERIN ALDOLASE 1-RELATED"/>
    <property type="match status" value="1"/>
</dbReference>
<dbReference type="InterPro" id="IPR006156">
    <property type="entry name" value="Dihydroneopterin_aldolase"/>
</dbReference>
<organism evidence="8 9">
    <name type="scientific">Frondihabitans australicus</name>
    <dbReference type="NCBI Taxonomy" id="386892"/>
    <lineage>
        <taxon>Bacteria</taxon>
        <taxon>Bacillati</taxon>
        <taxon>Actinomycetota</taxon>
        <taxon>Actinomycetes</taxon>
        <taxon>Micrococcales</taxon>
        <taxon>Microbacteriaceae</taxon>
        <taxon>Frondihabitans</taxon>
    </lineage>
</organism>
<dbReference type="UniPathway" id="UPA00077">
    <property type="reaction ID" value="UER00154"/>
</dbReference>
<evidence type="ECO:0000313" key="9">
    <source>
        <dbReference type="Proteomes" id="UP000280008"/>
    </source>
</evidence>
<comment type="similarity">
    <text evidence="3 6">Belongs to the DHNA family.</text>
</comment>
<dbReference type="PANTHER" id="PTHR42844">
    <property type="entry name" value="DIHYDRONEOPTERIN ALDOLASE 1-RELATED"/>
    <property type="match status" value="1"/>
</dbReference>
<dbReference type="CDD" id="cd00534">
    <property type="entry name" value="DHNA_DHNTPE"/>
    <property type="match status" value="1"/>
</dbReference>
<evidence type="ECO:0000256" key="2">
    <source>
        <dbReference type="ARBA" id="ARBA00005013"/>
    </source>
</evidence>
<dbReference type="AlphaFoldDB" id="A0A495II97"/>
<keyword evidence="5 6" id="KW-0456">Lyase</keyword>
<proteinExistence type="inferred from homology"/>
<evidence type="ECO:0000259" key="7">
    <source>
        <dbReference type="SMART" id="SM00905"/>
    </source>
</evidence>
<comment type="caution">
    <text evidence="8">The sequence shown here is derived from an EMBL/GenBank/DDBJ whole genome shotgun (WGS) entry which is preliminary data.</text>
</comment>
<accession>A0A495II97</accession>
<dbReference type="GO" id="GO:0046654">
    <property type="term" value="P:tetrahydrofolate biosynthetic process"/>
    <property type="evidence" value="ECO:0007669"/>
    <property type="project" value="UniProtKB-UniRule"/>
</dbReference>
<dbReference type="InterPro" id="IPR043133">
    <property type="entry name" value="GTP-CH-I_C/QueF"/>
</dbReference>
<dbReference type="FunFam" id="3.30.1130.10:FF:000003">
    <property type="entry name" value="7,8-dihydroneopterin aldolase"/>
    <property type="match status" value="1"/>
</dbReference>
<comment type="pathway">
    <text evidence="2 6">Cofactor biosynthesis; tetrahydrofolate biosynthesis; 2-amino-4-hydroxy-6-hydroxymethyl-7,8-dihydropteridine diphosphate from 7,8-dihydroneopterin triphosphate: step 3/4.</text>
</comment>
<dbReference type="NCBIfam" id="TIGR00526">
    <property type="entry name" value="folB_dom"/>
    <property type="match status" value="1"/>
</dbReference>
<gene>
    <name evidence="8" type="ORF">C8E83_2854</name>
</gene>
<comment type="function">
    <text evidence="6">Catalyzes the conversion of 7,8-dihydroneopterin to 6-hydroxymethyl-7,8-dihydropterin.</text>
</comment>
<dbReference type="Proteomes" id="UP000280008">
    <property type="component" value="Unassembled WGS sequence"/>
</dbReference>
<dbReference type="GO" id="GO:0046656">
    <property type="term" value="P:folic acid biosynthetic process"/>
    <property type="evidence" value="ECO:0007669"/>
    <property type="project" value="UniProtKB-UniRule"/>
</dbReference>
<keyword evidence="9" id="KW-1185">Reference proteome</keyword>
<sequence length="120" mass="13167">MTDRLTLTGLRARGHHGFFDYEKQQGQLFVVDVTVEIDAIESASSDDLDKTVHYGVLAEQIVHDIEHEPVDLIETLAERIAATVLSHPAARSTSVTVHKPEAPIAVPFGDVSITIERGRP</sequence>
<dbReference type="EMBL" id="RBKS01000001">
    <property type="protein sequence ID" value="RKR75704.1"/>
    <property type="molecule type" value="Genomic_DNA"/>
</dbReference>
<dbReference type="GO" id="GO:0004150">
    <property type="term" value="F:dihydroneopterin aldolase activity"/>
    <property type="evidence" value="ECO:0007669"/>
    <property type="project" value="UniProtKB-UniRule"/>
</dbReference>
<dbReference type="GO" id="GO:0005737">
    <property type="term" value="C:cytoplasm"/>
    <property type="evidence" value="ECO:0007669"/>
    <property type="project" value="TreeGrafter"/>
</dbReference>
<dbReference type="RefSeq" id="WP_121370471.1">
    <property type="nucleotide sequence ID" value="NZ_RBKS01000001.1"/>
</dbReference>
<evidence type="ECO:0000256" key="1">
    <source>
        <dbReference type="ARBA" id="ARBA00001353"/>
    </source>
</evidence>
<comment type="catalytic activity">
    <reaction evidence="1 6">
        <text>7,8-dihydroneopterin = 6-hydroxymethyl-7,8-dihydropterin + glycolaldehyde</text>
        <dbReference type="Rhea" id="RHEA:10540"/>
        <dbReference type="ChEBI" id="CHEBI:17001"/>
        <dbReference type="ChEBI" id="CHEBI:17071"/>
        <dbReference type="ChEBI" id="CHEBI:44841"/>
        <dbReference type="EC" id="4.1.2.25"/>
    </reaction>
</comment>
<dbReference type="Pfam" id="PF02152">
    <property type="entry name" value="FolB"/>
    <property type="match status" value="1"/>
</dbReference>
<feature type="domain" description="Dihydroneopterin aldolase/epimerase" evidence="7">
    <location>
        <begin position="5"/>
        <end position="117"/>
    </location>
</feature>
<dbReference type="EC" id="4.1.2.25" evidence="6"/>
<dbReference type="NCBIfam" id="TIGR00525">
    <property type="entry name" value="folB"/>
    <property type="match status" value="1"/>
</dbReference>